<proteinExistence type="predicted"/>
<gene>
    <name evidence="2" type="ORF">BO78DRAFT_391422</name>
</gene>
<evidence type="ECO:0000256" key="1">
    <source>
        <dbReference type="SAM" id="MobiDB-lite"/>
    </source>
</evidence>
<sequence length="124" mass="13902">MEYPNAKQSEATRMEPKEMEDAPSSKHYDYPQPRAGILSHVEGGAEIRIRNPLVGLTRDELFHKVTDYAETHGLVQVVDLLKKGVVPRIDRIGLNQRSTFSVHAGVVSVCPEYKSPVKGYISRL</sequence>
<dbReference type="VEuPathDB" id="FungiDB:BO78DRAFT_391422"/>
<feature type="region of interest" description="Disordered" evidence="1">
    <location>
        <begin position="1"/>
        <end position="31"/>
    </location>
</feature>
<keyword evidence="3" id="KW-1185">Reference proteome</keyword>
<evidence type="ECO:0000313" key="2">
    <source>
        <dbReference type="EMBL" id="PYI01029.1"/>
    </source>
</evidence>
<protein>
    <submittedName>
        <fullName evidence="2">Uncharacterized protein</fullName>
    </submittedName>
</protein>
<accession>A0A319EJI5</accession>
<organism evidence="2 3">
    <name type="scientific">Aspergillus sclerotiicarbonarius (strain CBS 121057 / IBT 28362)</name>
    <dbReference type="NCBI Taxonomy" id="1448318"/>
    <lineage>
        <taxon>Eukaryota</taxon>
        <taxon>Fungi</taxon>
        <taxon>Dikarya</taxon>
        <taxon>Ascomycota</taxon>
        <taxon>Pezizomycotina</taxon>
        <taxon>Eurotiomycetes</taxon>
        <taxon>Eurotiomycetidae</taxon>
        <taxon>Eurotiales</taxon>
        <taxon>Aspergillaceae</taxon>
        <taxon>Aspergillus</taxon>
        <taxon>Aspergillus subgen. Circumdati</taxon>
    </lineage>
</organism>
<evidence type="ECO:0000313" key="3">
    <source>
        <dbReference type="Proteomes" id="UP000248423"/>
    </source>
</evidence>
<reference evidence="2 3" key="1">
    <citation type="submission" date="2018-02" db="EMBL/GenBank/DDBJ databases">
        <title>The genomes of Aspergillus section Nigri reveals drivers in fungal speciation.</title>
        <authorList>
            <consortium name="DOE Joint Genome Institute"/>
            <person name="Vesth T.C."/>
            <person name="Nybo J."/>
            <person name="Theobald S."/>
            <person name="Brandl J."/>
            <person name="Frisvad J.C."/>
            <person name="Nielsen K.F."/>
            <person name="Lyhne E.K."/>
            <person name="Kogle M.E."/>
            <person name="Kuo A."/>
            <person name="Riley R."/>
            <person name="Clum A."/>
            <person name="Nolan M."/>
            <person name="Lipzen A."/>
            <person name="Salamov A."/>
            <person name="Henrissat B."/>
            <person name="Wiebenga A."/>
            <person name="De vries R.P."/>
            <person name="Grigoriev I.V."/>
            <person name="Mortensen U.H."/>
            <person name="Andersen M.R."/>
            <person name="Baker S.E."/>
        </authorList>
    </citation>
    <scope>NUCLEOTIDE SEQUENCE [LARGE SCALE GENOMIC DNA]</scope>
    <source>
        <strain evidence="2 3">CBS 121057</strain>
    </source>
</reference>
<feature type="compositionally biased region" description="Basic and acidic residues" evidence="1">
    <location>
        <begin position="10"/>
        <end position="29"/>
    </location>
</feature>
<name>A0A319EJI5_ASPSB</name>
<dbReference type="EMBL" id="KZ826427">
    <property type="protein sequence ID" value="PYI01029.1"/>
    <property type="molecule type" value="Genomic_DNA"/>
</dbReference>
<dbReference type="AlphaFoldDB" id="A0A319EJI5"/>
<dbReference type="Proteomes" id="UP000248423">
    <property type="component" value="Unassembled WGS sequence"/>
</dbReference>